<accession>A0A644W764</accession>
<organism evidence="1">
    <name type="scientific">bioreactor metagenome</name>
    <dbReference type="NCBI Taxonomy" id="1076179"/>
    <lineage>
        <taxon>unclassified sequences</taxon>
        <taxon>metagenomes</taxon>
        <taxon>ecological metagenomes</taxon>
    </lineage>
</organism>
<dbReference type="AlphaFoldDB" id="A0A644W764"/>
<protein>
    <submittedName>
        <fullName evidence="1">Uncharacterized protein</fullName>
    </submittedName>
</protein>
<sequence>MDTIRAMELQEKISREACAMIALAGKDADVSNHVRTVELIGKAWGLSQVKTEEILENVRKGQTDGLPDEMISDRTLLANWSGLEILDVQSDLFETAIRLDTCGERTTLFNMAQEIGETQNLLDWIEQTPAEKQAWMAPAN</sequence>
<comment type="caution">
    <text evidence="1">The sequence shown here is derived from an EMBL/GenBank/DDBJ whole genome shotgun (WGS) entry which is preliminary data.</text>
</comment>
<evidence type="ECO:0000313" key="1">
    <source>
        <dbReference type="EMBL" id="MPL99571.1"/>
    </source>
</evidence>
<name>A0A644W764_9ZZZZ</name>
<reference evidence="1" key="1">
    <citation type="submission" date="2019-08" db="EMBL/GenBank/DDBJ databases">
        <authorList>
            <person name="Kucharzyk K."/>
            <person name="Murdoch R.W."/>
            <person name="Higgins S."/>
            <person name="Loffler F."/>
        </authorList>
    </citation>
    <scope>NUCLEOTIDE SEQUENCE</scope>
</reference>
<gene>
    <name evidence="1" type="ORF">SDC9_45789</name>
</gene>
<proteinExistence type="predicted"/>
<dbReference type="EMBL" id="VSSQ01000674">
    <property type="protein sequence ID" value="MPL99571.1"/>
    <property type="molecule type" value="Genomic_DNA"/>
</dbReference>